<sequence length="319" mass="35988">MAAKRSNLKCFLDSVTPVVDSHLFSETPSNKRSSICNHCGEENFVECFTLSDLWESLCEWSVYGVGVNIVLPNGESIVQYFVPYLSAIQLYTNEKFMASSRNLGSDNEMCGSGKDYHKKEPSQSSSTFSIDSIFSKMDLGDAKKDLGCKHFEYFEMSSPYTRMPLVDKVQELAQDFPDLNSFKIMELSPASWMSISWYPIYTIPAQLDYENYDACFLTYHRFSSTFQNDSDETLNLMSKCPDSTSKESFPSRNKVGKNDKNMAISLAPFGLATLKADGALWNNPENGDSTLAASLLCAARSWLHQVQAQHHDFEFFINN</sequence>
<comment type="caution">
    <text evidence="1">The sequence shown here is derived from an EMBL/GenBank/DDBJ whole genome shotgun (WGS) entry which is preliminary data.</text>
</comment>
<dbReference type="InterPro" id="IPR008507">
    <property type="entry name" value="DUF789"/>
</dbReference>
<dbReference type="EMBL" id="JAMFTS010000005">
    <property type="protein sequence ID" value="KAJ4750698.1"/>
    <property type="molecule type" value="Genomic_DNA"/>
</dbReference>
<organism evidence="1 2">
    <name type="scientific">Rhynchospora pubera</name>
    <dbReference type="NCBI Taxonomy" id="906938"/>
    <lineage>
        <taxon>Eukaryota</taxon>
        <taxon>Viridiplantae</taxon>
        <taxon>Streptophyta</taxon>
        <taxon>Embryophyta</taxon>
        <taxon>Tracheophyta</taxon>
        <taxon>Spermatophyta</taxon>
        <taxon>Magnoliopsida</taxon>
        <taxon>Liliopsida</taxon>
        <taxon>Poales</taxon>
        <taxon>Cyperaceae</taxon>
        <taxon>Cyperoideae</taxon>
        <taxon>Rhynchosporeae</taxon>
        <taxon>Rhynchospora</taxon>
    </lineage>
</organism>
<dbReference type="Pfam" id="PF05623">
    <property type="entry name" value="DUF789"/>
    <property type="match status" value="1"/>
</dbReference>
<reference evidence="1" key="1">
    <citation type="submission" date="2022-08" db="EMBL/GenBank/DDBJ databases">
        <authorList>
            <person name="Marques A."/>
        </authorList>
    </citation>
    <scope>NUCLEOTIDE SEQUENCE</scope>
    <source>
        <strain evidence="1">RhyPub2mFocal</strain>
        <tissue evidence="1">Leaves</tissue>
    </source>
</reference>
<accession>A0AAV8C9R0</accession>
<dbReference type="AlphaFoldDB" id="A0AAV8C9R0"/>
<gene>
    <name evidence="1" type="ORF">LUZ62_085103</name>
</gene>
<dbReference type="PANTHER" id="PTHR31343:SF29">
    <property type="entry name" value="DUF789 DOMAIN-CONTAINING PROTEIN"/>
    <property type="match status" value="1"/>
</dbReference>
<keyword evidence="2" id="KW-1185">Reference proteome</keyword>
<dbReference type="Proteomes" id="UP001140206">
    <property type="component" value="Chromosome 5"/>
</dbReference>
<name>A0AAV8C9R0_9POAL</name>
<protein>
    <submittedName>
        <fullName evidence="1">Plant/protein (DUF789)</fullName>
    </submittedName>
</protein>
<evidence type="ECO:0000313" key="1">
    <source>
        <dbReference type="EMBL" id="KAJ4750698.1"/>
    </source>
</evidence>
<proteinExistence type="predicted"/>
<evidence type="ECO:0000313" key="2">
    <source>
        <dbReference type="Proteomes" id="UP001140206"/>
    </source>
</evidence>
<dbReference type="PANTHER" id="PTHR31343">
    <property type="entry name" value="T15D22.8"/>
    <property type="match status" value="1"/>
</dbReference>